<keyword evidence="3" id="KW-1185">Reference proteome</keyword>
<dbReference type="Gene3D" id="3.40.50.720">
    <property type="entry name" value="NAD(P)-binding Rossmann-like Domain"/>
    <property type="match status" value="1"/>
</dbReference>
<dbReference type="InterPro" id="IPR002347">
    <property type="entry name" value="SDR_fam"/>
</dbReference>
<dbReference type="InterPro" id="IPR036291">
    <property type="entry name" value="NAD(P)-bd_dom_sf"/>
</dbReference>
<dbReference type="Proteomes" id="UP000675554">
    <property type="component" value="Unassembled WGS sequence"/>
</dbReference>
<evidence type="ECO:0000256" key="1">
    <source>
        <dbReference type="SAM" id="MobiDB-lite"/>
    </source>
</evidence>
<evidence type="ECO:0000313" key="2">
    <source>
        <dbReference type="EMBL" id="MBR7672835.1"/>
    </source>
</evidence>
<dbReference type="AlphaFoldDB" id="A0A8T4ILZ9"/>
<dbReference type="EMBL" id="JAGSMN010000140">
    <property type="protein sequence ID" value="MBR7672835.1"/>
    <property type="molecule type" value="Genomic_DNA"/>
</dbReference>
<sequence length="123" mass="12829">MPPGSLRRTPTRGGRQGEGCLTPHWLFANTWAAVSAEGAEQVAKTTVPDRLASPREIAEVILFLASDRAGYVTGAIPAAGPGCTAVQGLTRKRSSCQFGARGVLIGLVSNSAGKLEVWRTPVA</sequence>
<accession>A0A8T4ILZ9</accession>
<organism evidence="2 3">
    <name type="scientific">Streptomyces daliensis</name>
    <dbReference type="NCBI Taxonomy" id="299421"/>
    <lineage>
        <taxon>Bacteria</taxon>
        <taxon>Bacillati</taxon>
        <taxon>Actinomycetota</taxon>
        <taxon>Actinomycetes</taxon>
        <taxon>Kitasatosporales</taxon>
        <taxon>Streptomycetaceae</taxon>
        <taxon>Streptomyces</taxon>
    </lineage>
</organism>
<evidence type="ECO:0000313" key="3">
    <source>
        <dbReference type="Proteomes" id="UP000675554"/>
    </source>
</evidence>
<reference evidence="2" key="1">
    <citation type="submission" date="2021-04" db="EMBL/GenBank/DDBJ databases">
        <title>Sequencing of actinobacteria type strains.</title>
        <authorList>
            <person name="Nguyen G.-S."/>
            <person name="Wentzel A."/>
        </authorList>
    </citation>
    <scope>NUCLEOTIDE SEQUENCE</scope>
    <source>
        <strain evidence="2">DSM 42095</strain>
    </source>
</reference>
<feature type="region of interest" description="Disordered" evidence="1">
    <location>
        <begin position="1"/>
        <end position="20"/>
    </location>
</feature>
<dbReference type="SUPFAM" id="SSF51735">
    <property type="entry name" value="NAD(P)-binding Rossmann-fold domains"/>
    <property type="match status" value="1"/>
</dbReference>
<proteinExistence type="predicted"/>
<name>A0A8T4ILZ9_9ACTN</name>
<protein>
    <submittedName>
        <fullName evidence="2">SDR family oxidoreductase</fullName>
    </submittedName>
</protein>
<comment type="caution">
    <text evidence="2">The sequence shown here is derived from an EMBL/GenBank/DDBJ whole genome shotgun (WGS) entry which is preliminary data.</text>
</comment>
<dbReference type="Pfam" id="PF13561">
    <property type="entry name" value="adh_short_C2"/>
    <property type="match status" value="1"/>
</dbReference>
<gene>
    <name evidence="2" type="ORF">KDA82_07360</name>
</gene>